<gene>
    <name evidence="3" type="ORF">D1614_12100</name>
</gene>
<dbReference type="InterPro" id="IPR046342">
    <property type="entry name" value="CBS_dom_sf"/>
</dbReference>
<evidence type="ECO:0000313" key="3">
    <source>
        <dbReference type="EMBL" id="RIJ47867.1"/>
    </source>
</evidence>
<evidence type="ECO:0000256" key="1">
    <source>
        <dbReference type="PROSITE-ProRule" id="PRU00703"/>
    </source>
</evidence>
<dbReference type="AlphaFoldDB" id="A0A399T0S9"/>
<dbReference type="EMBL" id="QWGR01000006">
    <property type="protein sequence ID" value="RIJ47867.1"/>
    <property type="molecule type" value="Genomic_DNA"/>
</dbReference>
<dbReference type="Gene3D" id="3.10.580.10">
    <property type="entry name" value="CBS-domain"/>
    <property type="match status" value="1"/>
</dbReference>
<evidence type="ECO:0000259" key="2">
    <source>
        <dbReference type="PROSITE" id="PS51371"/>
    </source>
</evidence>
<organism evidence="3 4">
    <name type="scientific">Maribellus luteus</name>
    <dbReference type="NCBI Taxonomy" id="2305463"/>
    <lineage>
        <taxon>Bacteria</taxon>
        <taxon>Pseudomonadati</taxon>
        <taxon>Bacteroidota</taxon>
        <taxon>Bacteroidia</taxon>
        <taxon>Marinilabiliales</taxon>
        <taxon>Prolixibacteraceae</taxon>
        <taxon>Maribellus</taxon>
    </lineage>
</organism>
<dbReference type="Proteomes" id="UP000265926">
    <property type="component" value="Unassembled WGS sequence"/>
</dbReference>
<dbReference type="InterPro" id="IPR000644">
    <property type="entry name" value="CBS_dom"/>
</dbReference>
<proteinExistence type="predicted"/>
<dbReference type="OrthoDB" id="1523762at2"/>
<dbReference type="RefSeq" id="WP_119438211.1">
    <property type="nucleotide sequence ID" value="NZ_QWGR01000006.1"/>
</dbReference>
<keyword evidence="1" id="KW-0129">CBS domain</keyword>
<dbReference type="Pfam" id="PF00571">
    <property type="entry name" value="CBS"/>
    <property type="match status" value="2"/>
</dbReference>
<evidence type="ECO:0000313" key="4">
    <source>
        <dbReference type="Proteomes" id="UP000265926"/>
    </source>
</evidence>
<feature type="domain" description="CBS" evidence="2">
    <location>
        <begin position="7"/>
        <end position="66"/>
    </location>
</feature>
<reference evidence="3 4" key="1">
    <citation type="submission" date="2018-08" db="EMBL/GenBank/DDBJ databases">
        <title>Pallidiluteibacterium maritimus gen. nov., sp. nov., isolated from coastal sediment.</title>
        <authorList>
            <person name="Zhou L.Y."/>
        </authorList>
    </citation>
    <scope>NUCLEOTIDE SEQUENCE [LARGE SCALE GENOMIC DNA]</scope>
    <source>
        <strain evidence="3 4">XSD2</strain>
    </source>
</reference>
<name>A0A399T0S9_9BACT</name>
<dbReference type="PROSITE" id="PS51371">
    <property type="entry name" value="CBS"/>
    <property type="match status" value="1"/>
</dbReference>
<dbReference type="SUPFAM" id="SSF54631">
    <property type="entry name" value="CBS-domain pair"/>
    <property type="match status" value="1"/>
</dbReference>
<accession>A0A399T0S9</accession>
<comment type="caution">
    <text evidence="3">The sequence shown here is derived from an EMBL/GenBank/DDBJ whole genome shotgun (WGS) entry which is preliminary data.</text>
</comment>
<sequence>MLADRLISDAIIPVRSSDPGKKALNYMDVNRVSHIPVVDESKYLGLVSDKLIYDLNLMDEPISRELDKLDTTHAHIDQHIFELAVLMYKLKISVLPVLDKDHYYMGSITLYDLARRFASLFSLQEPGGVLVLEMNVNDYSVAQITQIIESNDVKILSFFVDRRPGTNMLDVIIKLNTEELSAVVQALMRYDYNVKATYQDRSMLNDLYKDRYDQFMKFMNI</sequence>
<protein>
    <submittedName>
        <fullName evidence="3">CBS domain-containing protein</fullName>
    </submittedName>
</protein>
<keyword evidence="4" id="KW-1185">Reference proteome</keyword>